<dbReference type="InterPro" id="IPR023302">
    <property type="entry name" value="Pept_S9A_N"/>
</dbReference>
<dbReference type="Gene3D" id="3.40.50.1820">
    <property type="entry name" value="alpha/beta hydrolase"/>
    <property type="match status" value="1"/>
</dbReference>
<dbReference type="Proteomes" id="UP000199229">
    <property type="component" value="Unassembled WGS sequence"/>
</dbReference>
<dbReference type="PANTHER" id="PTHR42881">
    <property type="entry name" value="PROLYL ENDOPEPTIDASE"/>
    <property type="match status" value="1"/>
</dbReference>
<dbReference type="GO" id="GO:0005829">
    <property type="term" value="C:cytosol"/>
    <property type="evidence" value="ECO:0007669"/>
    <property type="project" value="TreeGrafter"/>
</dbReference>
<feature type="domain" description="Peptidase S9A N-terminal" evidence="5">
    <location>
        <begin position="20"/>
        <end position="253"/>
    </location>
</feature>
<dbReference type="InterPro" id="IPR029058">
    <property type="entry name" value="AB_hydrolase_fold"/>
</dbReference>
<evidence type="ECO:0000313" key="7">
    <source>
        <dbReference type="Proteomes" id="UP000199229"/>
    </source>
</evidence>
<dbReference type="Gene3D" id="2.130.10.120">
    <property type="entry name" value="Prolyl oligopeptidase, N-terminal domain"/>
    <property type="match status" value="1"/>
</dbReference>
<keyword evidence="7" id="KW-1185">Reference proteome</keyword>
<keyword evidence="2" id="KW-0378">Hydrolase</keyword>
<dbReference type="InterPro" id="IPR001375">
    <property type="entry name" value="Peptidase_S9_cat"/>
</dbReference>
<dbReference type="EMBL" id="FOPM01000036">
    <property type="protein sequence ID" value="SFH10480.1"/>
    <property type="molecule type" value="Genomic_DNA"/>
</dbReference>
<proteinExistence type="predicted"/>
<dbReference type="Pfam" id="PF02897">
    <property type="entry name" value="Peptidase_S9_N"/>
    <property type="match status" value="1"/>
</dbReference>
<dbReference type="RefSeq" id="WP_177232467.1">
    <property type="nucleotide sequence ID" value="NZ_FOPM01000036.1"/>
</dbReference>
<reference evidence="7" key="1">
    <citation type="submission" date="2016-10" db="EMBL/GenBank/DDBJ databases">
        <authorList>
            <person name="Varghese N."/>
            <person name="Submissions S."/>
        </authorList>
    </citation>
    <scope>NUCLEOTIDE SEQUENCE [LARGE SCALE GENOMIC DNA]</scope>
    <source>
        <strain evidence="7">Gh-105</strain>
    </source>
</reference>
<dbReference type="Pfam" id="PF00326">
    <property type="entry name" value="Peptidase_S9"/>
    <property type="match status" value="1"/>
</dbReference>
<evidence type="ECO:0000256" key="2">
    <source>
        <dbReference type="ARBA" id="ARBA00022801"/>
    </source>
</evidence>
<dbReference type="GO" id="GO:0006508">
    <property type="term" value="P:proteolysis"/>
    <property type="evidence" value="ECO:0007669"/>
    <property type="project" value="UniProtKB-KW"/>
</dbReference>
<evidence type="ECO:0000259" key="5">
    <source>
        <dbReference type="Pfam" id="PF02897"/>
    </source>
</evidence>
<organism evidence="6 7">
    <name type="scientific">Methylobacterium gossipiicola</name>
    <dbReference type="NCBI Taxonomy" id="582675"/>
    <lineage>
        <taxon>Bacteria</taxon>
        <taxon>Pseudomonadati</taxon>
        <taxon>Pseudomonadota</taxon>
        <taxon>Alphaproteobacteria</taxon>
        <taxon>Hyphomicrobiales</taxon>
        <taxon>Methylobacteriaceae</taxon>
        <taxon>Methylobacterium</taxon>
    </lineage>
</organism>
<evidence type="ECO:0000256" key="3">
    <source>
        <dbReference type="ARBA" id="ARBA00022825"/>
    </source>
</evidence>
<dbReference type="AlphaFoldDB" id="A0A1I2XAC1"/>
<name>A0A1I2XAC1_9HYPH</name>
<evidence type="ECO:0000259" key="4">
    <source>
        <dbReference type="Pfam" id="PF00326"/>
    </source>
</evidence>
<accession>A0A1I2XAC1</accession>
<keyword evidence="1" id="KW-0645">Protease</keyword>
<dbReference type="PRINTS" id="PR00862">
    <property type="entry name" value="PROLIGOPTASE"/>
</dbReference>
<dbReference type="InterPro" id="IPR002470">
    <property type="entry name" value="Peptidase_S9A"/>
</dbReference>
<evidence type="ECO:0000313" key="6">
    <source>
        <dbReference type="EMBL" id="SFH10480.1"/>
    </source>
</evidence>
<keyword evidence="3" id="KW-0720">Serine protease</keyword>
<dbReference type="GO" id="GO:0004252">
    <property type="term" value="F:serine-type endopeptidase activity"/>
    <property type="evidence" value="ECO:0007669"/>
    <property type="project" value="InterPro"/>
</dbReference>
<dbReference type="SUPFAM" id="SSF53474">
    <property type="entry name" value="alpha/beta-Hydrolases"/>
    <property type="match status" value="1"/>
</dbReference>
<feature type="domain" description="Peptidase S9 prolyl oligopeptidase catalytic" evidence="4">
    <location>
        <begin position="489"/>
        <end position="689"/>
    </location>
</feature>
<dbReference type="GO" id="GO:0070012">
    <property type="term" value="F:oligopeptidase activity"/>
    <property type="evidence" value="ECO:0007669"/>
    <property type="project" value="TreeGrafter"/>
</dbReference>
<dbReference type="PANTHER" id="PTHR42881:SF13">
    <property type="entry name" value="PROLYL ENDOPEPTIDASE"/>
    <property type="match status" value="1"/>
</dbReference>
<dbReference type="STRING" id="582675.SAMN05192565_1363"/>
<sequence>MTHAIDRSTDLRPTRDHPDDDPYLWLEEIDGETALAWVTDQNKRTLAISAGDRFVRDRDTARHLMDRPDRIAMVRRRGTLFYNFWKDADHPRGLWRRASEADYRAGVPAWDVLLDLDALATEEGEDWVWGGADLLDAIEDRALVKLSRGGGDATVLREFDLIERHFIGDGFILPEAKGAATWLDRDTLLVSSALGDGMATRAGYPRTVRVWSRGTELHDARMLFETSANNMGVWAEVERRGGEERIVIAERTGFFDGSLHLADRSGVSTCLDIPSDAEIQLHRDGLAVQPRTTWHVGGRTHAPDTVLVIKLGDFLAGSRDFAVVWEPSARRALQDVFWSNDRLVIGALDNLRPNFGVCEASSAGWTYRHLPGLPDIGTVSVWPLDADSDVADGELSALVQDPVTPPTLLTIPPSLSKPTVLRTTPATFDAAGLRVTRHEAVSVDGTRIPYIQTGPVGESGDAPVHLTAYGGFKVSVLPTYQAVMGKLWLEPGGTSVVANIRGGGEFGTAWHEAGRREGKALAHDDFAAVAADLVARGVTRADRIAAEGGSNGGLLIANMLTRYPGRFGALFCTIPLIDMRRYTKLLAGASWIAEYGDPDDPDDWAFLSRISAYHNVEAGRSYPPILIATSRRDDRVHPGHARKMAAKLQALGYDAAFYEPAAGGHGYGNDSTQAATFMALGLGFLRRSIGWEPTAA</sequence>
<evidence type="ECO:0000256" key="1">
    <source>
        <dbReference type="ARBA" id="ARBA00022670"/>
    </source>
</evidence>
<gene>
    <name evidence="6" type="ORF">SAMN05192565_1363</name>
</gene>
<dbReference type="SUPFAM" id="SSF50993">
    <property type="entry name" value="Peptidase/esterase 'gauge' domain"/>
    <property type="match status" value="1"/>
</dbReference>
<protein>
    <submittedName>
        <fullName evidence="6">Prolyl oligopeptidase</fullName>
    </submittedName>
</protein>
<dbReference type="InterPro" id="IPR051167">
    <property type="entry name" value="Prolyl_oligopep/macrocyclase"/>
</dbReference>